<keyword evidence="1" id="KW-0175">Coiled coil</keyword>
<evidence type="ECO:0000313" key="3">
    <source>
        <dbReference type="EMBL" id="KIK07269.1"/>
    </source>
</evidence>
<dbReference type="Proteomes" id="UP000054477">
    <property type="component" value="Unassembled WGS sequence"/>
</dbReference>
<dbReference type="AlphaFoldDB" id="A0A0C9XZX6"/>
<dbReference type="Gene3D" id="2.40.50.140">
    <property type="entry name" value="Nucleic acid-binding proteins"/>
    <property type="match status" value="3"/>
</dbReference>
<dbReference type="SUPFAM" id="SSF81872">
    <property type="entry name" value="BRCA2 helical domain"/>
    <property type="match status" value="1"/>
</dbReference>
<dbReference type="PANTHER" id="PTHR11289">
    <property type="entry name" value="BREAST CANCER TYPE 2 SUSCEPTIBILITY PROTEIN BRCA2"/>
    <property type="match status" value="1"/>
</dbReference>
<evidence type="ECO:0000256" key="1">
    <source>
        <dbReference type="SAM" id="Coils"/>
    </source>
</evidence>
<dbReference type="PANTHER" id="PTHR11289:SF0">
    <property type="entry name" value="BREAST CANCER TYPE 2 SUSCEPTIBILITY PROTEIN"/>
    <property type="match status" value="1"/>
</dbReference>
<protein>
    <recommendedName>
        <fullName evidence="2">BRCA2 OB1 domain-containing protein</fullName>
    </recommendedName>
</protein>
<dbReference type="InterPro" id="IPR015187">
    <property type="entry name" value="BRCA2_OB_1"/>
</dbReference>
<feature type="coiled-coil region" evidence="1">
    <location>
        <begin position="312"/>
        <end position="379"/>
    </location>
</feature>
<dbReference type="GO" id="GO:0006355">
    <property type="term" value="P:regulation of DNA-templated transcription"/>
    <property type="evidence" value="ECO:0007669"/>
    <property type="project" value="TreeGrafter"/>
</dbReference>
<dbReference type="OrthoDB" id="21095at2759"/>
<dbReference type="SUPFAM" id="SSF50249">
    <property type="entry name" value="Nucleic acid-binding proteins"/>
    <property type="match status" value="2"/>
</dbReference>
<dbReference type="HOGENOM" id="CLU_045563_0_0_1"/>
<keyword evidence="4" id="KW-1185">Reference proteome</keyword>
<dbReference type="EMBL" id="KN838548">
    <property type="protein sequence ID" value="KIK07269.1"/>
    <property type="molecule type" value="Genomic_DNA"/>
</dbReference>
<feature type="domain" description="BRCA2 OB1" evidence="2">
    <location>
        <begin position="103"/>
        <end position="224"/>
    </location>
</feature>
<name>A0A0C9XZX6_9AGAR</name>
<accession>A0A0C9XZX6</accession>
<dbReference type="InterPro" id="IPR036315">
    <property type="entry name" value="BRCA2_hlx_sf"/>
</dbReference>
<gene>
    <name evidence="3" type="ORF">K443DRAFT_129269</name>
</gene>
<dbReference type="InterPro" id="IPR015525">
    <property type="entry name" value="BRCA2"/>
</dbReference>
<reference evidence="4" key="2">
    <citation type="submission" date="2015-01" db="EMBL/GenBank/DDBJ databases">
        <title>Evolutionary Origins and Diversification of the Mycorrhizal Mutualists.</title>
        <authorList>
            <consortium name="DOE Joint Genome Institute"/>
            <consortium name="Mycorrhizal Genomics Consortium"/>
            <person name="Kohler A."/>
            <person name="Kuo A."/>
            <person name="Nagy L.G."/>
            <person name="Floudas D."/>
            <person name="Copeland A."/>
            <person name="Barry K.W."/>
            <person name="Cichocki N."/>
            <person name="Veneault-Fourrey C."/>
            <person name="LaButti K."/>
            <person name="Lindquist E.A."/>
            <person name="Lipzen A."/>
            <person name="Lundell T."/>
            <person name="Morin E."/>
            <person name="Murat C."/>
            <person name="Riley R."/>
            <person name="Ohm R."/>
            <person name="Sun H."/>
            <person name="Tunlid A."/>
            <person name="Henrissat B."/>
            <person name="Grigoriev I.V."/>
            <person name="Hibbett D.S."/>
            <person name="Martin F."/>
        </authorList>
    </citation>
    <scope>NUCLEOTIDE SEQUENCE [LARGE SCALE GENOMIC DNA]</scope>
    <source>
        <strain evidence="4">LaAM-08-1</strain>
    </source>
</reference>
<organism evidence="3 4">
    <name type="scientific">Laccaria amethystina LaAM-08-1</name>
    <dbReference type="NCBI Taxonomy" id="1095629"/>
    <lineage>
        <taxon>Eukaryota</taxon>
        <taxon>Fungi</taxon>
        <taxon>Dikarya</taxon>
        <taxon>Basidiomycota</taxon>
        <taxon>Agaricomycotina</taxon>
        <taxon>Agaricomycetes</taxon>
        <taxon>Agaricomycetidae</taxon>
        <taxon>Agaricales</taxon>
        <taxon>Agaricineae</taxon>
        <taxon>Hydnangiaceae</taxon>
        <taxon>Laccaria</taxon>
    </lineage>
</organism>
<dbReference type="GO" id="GO:0000724">
    <property type="term" value="P:double-strand break repair via homologous recombination"/>
    <property type="evidence" value="ECO:0007669"/>
    <property type="project" value="InterPro"/>
</dbReference>
<dbReference type="InterPro" id="IPR012340">
    <property type="entry name" value="NA-bd_OB-fold"/>
</dbReference>
<proteinExistence type="predicted"/>
<evidence type="ECO:0000313" key="4">
    <source>
        <dbReference type="Proteomes" id="UP000054477"/>
    </source>
</evidence>
<dbReference type="STRING" id="1095629.A0A0C9XZX6"/>
<sequence>MLNWVTPTLALSYKFHCPAPPSLTPSLLGPSDALQSLLERGCILGTEPWVENHWCLILWKLAGMIRLDPHREVIPEEKRWCWAEVIRQLLYRYERELNGGSRPALRQIVARDAPAAFPLVLCVSGVSWSEPGVTDDGLPIEPHPELEVTDGWYRLRAQVDRPMARAIRKGTIKIGRKIGVAGARLSSERKDPMEILKAYNTTKLVISGNSSHLVPWDTKLGFQRGPYVSTLHSLTADGGVVAAMDLIILKMYPIAFFEFFEDEDGKKRRDGPRSEIEEAQVNEKWAVCFLLGELEFCVSKLRGEIEKKTSRYESYIDRLERKADKIDDLYDQLEEPTDAAGVLAQISPSDAGWLAKHIRQRIESDQERIEEEIEKELRTNCPPRDVRSFRILIVKDTRTDRRPANRTAQLTVWDVLNLNLSEGSAAGAFVLGKRYLVTNVIPTQPNAWMDCEPGSEVYLSTRRDSRWTAIKSKSG</sequence>
<evidence type="ECO:0000259" key="2">
    <source>
        <dbReference type="Pfam" id="PF09103"/>
    </source>
</evidence>
<dbReference type="Pfam" id="PF09103">
    <property type="entry name" value="BRCA-2_OB1"/>
    <property type="match status" value="1"/>
</dbReference>
<reference evidence="3 4" key="1">
    <citation type="submission" date="2014-04" db="EMBL/GenBank/DDBJ databases">
        <authorList>
            <consortium name="DOE Joint Genome Institute"/>
            <person name="Kuo A."/>
            <person name="Kohler A."/>
            <person name="Nagy L.G."/>
            <person name="Floudas D."/>
            <person name="Copeland A."/>
            <person name="Barry K.W."/>
            <person name="Cichocki N."/>
            <person name="Veneault-Fourrey C."/>
            <person name="LaButti K."/>
            <person name="Lindquist E.A."/>
            <person name="Lipzen A."/>
            <person name="Lundell T."/>
            <person name="Morin E."/>
            <person name="Murat C."/>
            <person name="Sun H."/>
            <person name="Tunlid A."/>
            <person name="Henrissat B."/>
            <person name="Grigoriev I.V."/>
            <person name="Hibbett D.S."/>
            <person name="Martin F."/>
            <person name="Nordberg H.P."/>
            <person name="Cantor M.N."/>
            <person name="Hua S.X."/>
        </authorList>
    </citation>
    <scope>NUCLEOTIDE SEQUENCE [LARGE SCALE GENOMIC DNA]</scope>
    <source>
        <strain evidence="3 4">LaAM-08-1</strain>
    </source>
</reference>